<dbReference type="InterPro" id="IPR013078">
    <property type="entry name" value="His_Pase_superF_clade-1"/>
</dbReference>
<evidence type="ECO:0000313" key="2">
    <source>
        <dbReference type="Proteomes" id="UP001595665"/>
    </source>
</evidence>
<reference evidence="2" key="1">
    <citation type="journal article" date="2019" name="Int. J. Syst. Evol. Microbiol.">
        <title>The Global Catalogue of Microorganisms (GCM) 10K type strain sequencing project: providing services to taxonomists for standard genome sequencing and annotation.</title>
        <authorList>
            <consortium name="The Broad Institute Genomics Platform"/>
            <consortium name="The Broad Institute Genome Sequencing Center for Infectious Disease"/>
            <person name="Wu L."/>
            <person name="Ma J."/>
        </authorList>
    </citation>
    <scope>NUCLEOTIDE SEQUENCE [LARGE SCALE GENOMIC DNA]</scope>
    <source>
        <strain evidence="2">CCM 7480</strain>
    </source>
</reference>
<dbReference type="Gene3D" id="3.40.50.1240">
    <property type="entry name" value="Phosphoglycerate mutase-like"/>
    <property type="match status" value="1"/>
</dbReference>
<accession>A0ABV7PH30</accession>
<dbReference type="CDD" id="cd07067">
    <property type="entry name" value="HP_PGM_like"/>
    <property type="match status" value="1"/>
</dbReference>
<dbReference type="Pfam" id="PF00300">
    <property type="entry name" value="His_Phos_1"/>
    <property type="match status" value="1"/>
</dbReference>
<dbReference type="RefSeq" id="WP_312550306.1">
    <property type="nucleotide sequence ID" value="NZ_JBHRVV010000001.1"/>
</dbReference>
<sequence>MELILWRHAEAEAGEPDAQRALSAKGIRHAARMGAWLDRQLPEGCRIFVSPTVRCIQTADALGRRYTIHEALGPDSTVEAMLDACGWPHHRFPALLVGHQPRLGETASTILAGAAQPWKIRKGNVLWIRGAEPEPGGDPAFIKLAVGPELVGKLR</sequence>
<name>A0ABV7PH30_9BURK</name>
<dbReference type="Proteomes" id="UP001595665">
    <property type="component" value="Unassembled WGS sequence"/>
</dbReference>
<keyword evidence="2" id="KW-1185">Reference proteome</keyword>
<gene>
    <name evidence="1" type="ORF">ACFOPH_09515</name>
</gene>
<proteinExistence type="predicted"/>
<protein>
    <submittedName>
        <fullName evidence="1">SixA phosphatase family protein</fullName>
    </submittedName>
</protein>
<dbReference type="InterPro" id="IPR029033">
    <property type="entry name" value="His_PPase_superfam"/>
</dbReference>
<dbReference type="SMART" id="SM00855">
    <property type="entry name" value="PGAM"/>
    <property type="match status" value="1"/>
</dbReference>
<comment type="caution">
    <text evidence="1">The sequence shown here is derived from an EMBL/GenBank/DDBJ whole genome shotgun (WGS) entry which is preliminary data.</text>
</comment>
<dbReference type="SUPFAM" id="SSF53254">
    <property type="entry name" value="Phosphoglycerate mutase-like"/>
    <property type="match status" value="1"/>
</dbReference>
<organism evidence="1 2">
    <name type="scientific">Massilia haematophila</name>
    <dbReference type="NCBI Taxonomy" id="457923"/>
    <lineage>
        <taxon>Bacteria</taxon>
        <taxon>Pseudomonadati</taxon>
        <taxon>Pseudomonadota</taxon>
        <taxon>Betaproteobacteria</taxon>
        <taxon>Burkholderiales</taxon>
        <taxon>Oxalobacteraceae</taxon>
        <taxon>Telluria group</taxon>
        <taxon>Massilia</taxon>
    </lineage>
</organism>
<evidence type="ECO:0000313" key="1">
    <source>
        <dbReference type="EMBL" id="MFC3458483.1"/>
    </source>
</evidence>
<dbReference type="EMBL" id="JBHRVV010000001">
    <property type="protein sequence ID" value="MFC3458483.1"/>
    <property type="molecule type" value="Genomic_DNA"/>
</dbReference>